<name>A0A1W9S0H4_9BACT</name>
<dbReference type="PROSITE" id="PS00061">
    <property type="entry name" value="ADH_SHORT"/>
    <property type="match status" value="1"/>
</dbReference>
<accession>A0A1W9S0H4</accession>
<dbReference type="GO" id="GO:0016491">
    <property type="term" value="F:oxidoreductase activity"/>
    <property type="evidence" value="ECO:0007669"/>
    <property type="project" value="UniProtKB-KW"/>
</dbReference>
<dbReference type="EMBL" id="NATQ01000066">
    <property type="protein sequence ID" value="OQX90349.1"/>
    <property type="molecule type" value="Genomic_DNA"/>
</dbReference>
<gene>
    <name evidence="3" type="ORF">B6D57_03610</name>
</gene>
<evidence type="ECO:0008006" key="5">
    <source>
        <dbReference type="Google" id="ProtNLM"/>
    </source>
</evidence>
<protein>
    <recommendedName>
        <fullName evidence="5">3-oxoacyl-[acyl-carrier-protein] reductase</fullName>
    </recommendedName>
</protein>
<evidence type="ECO:0000313" key="4">
    <source>
        <dbReference type="Proteomes" id="UP000192611"/>
    </source>
</evidence>
<dbReference type="PRINTS" id="PR00080">
    <property type="entry name" value="SDRFAMILY"/>
</dbReference>
<dbReference type="Pfam" id="PF13561">
    <property type="entry name" value="adh_short_C2"/>
    <property type="match status" value="1"/>
</dbReference>
<dbReference type="PANTHER" id="PTHR42879">
    <property type="entry name" value="3-OXOACYL-(ACYL-CARRIER-PROTEIN) REDUCTASE"/>
    <property type="match status" value="1"/>
</dbReference>
<sequence length="164" mass="17675">MDILVNNAGINRDNLLMRMTDEEWDRVIEVNLKGTYNCIKAVIRPMLKARWGRIINITSVIGMIGNAGQANYSASKAGIIGLTKSAAKELASRGITVNCIAPGFIETPMTDVLPDDVKDTYMKQIPMGKFGKPDDVSGVCAFLSGDDASYITGQVIVVDGGMVM</sequence>
<dbReference type="Proteomes" id="UP000192611">
    <property type="component" value="Unassembled WGS sequence"/>
</dbReference>
<organism evidence="3 4">
    <name type="scientific">Candidatus Coatesbacteria bacterium 4484_99</name>
    <dbReference type="NCBI Taxonomy" id="1970774"/>
    <lineage>
        <taxon>Bacteria</taxon>
        <taxon>Candidatus Coatesiibacteriota</taxon>
    </lineage>
</organism>
<dbReference type="Gene3D" id="3.40.50.720">
    <property type="entry name" value="NAD(P)-binding Rossmann-like Domain"/>
    <property type="match status" value="1"/>
</dbReference>
<comment type="caution">
    <text evidence="3">The sequence shown here is derived from an EMBL/GenBank/DDBJ whole genome shotgun (WGS) entry which is preliminary data.</text>
</comment>
<dbReference type="InterPro" id="IPR036291">
    <property type="entry name" value="NAD(P)-bd_dom_sf"/>
</dbReference>
<dbReference type="GO" id="GO:0032787">
    <property type="term" value="P:monocarboxylic acid metabolic process"/>
    <property type="evidence" value="ECO:0007669"/>
    <property type="project" value="UniProtKB-ARBA"/>
</dbReference>
<dbReference type="SUPFAM" id="SSF51735">
    <property type="entry name" value="NAD(P)-binding Rossmann-fold domains"/>
    <property type="match status" value="1"/>
</dbReference>
<dbReference type="AlphaFoldDB" id="A0A1W9S0H4"/>
<evidence type="ECO:0000256" key="2">
    <source>
        <dbReference type="ARBA" id="ARBA00023002"/>
    </source>
</evidence>
<dbReference type="PRINTS" id="PR00081">
    <property type="entry name" value="GDHRDH"/>
</dbReference>
<keyword evidence="2" id="KW-0560">Oxidoreductase</keyword>
<dbReference type="NCBIfam" id="NF009466">
    <property type="entry name" value="PRK12826.1-2"/>
    <property type="match status" value="1"/>
</dbReference>
<dbReference type="InterPro" id="IPR050259">
    <property type="entry name" value="SDR"/>
</dbReference>
<comment type="similarity">
    <text evidence="1">Belongs to the short-chain dehydrogenases/reductases (SDR) family.</text>
</comment>
<proteinExistence type="inferred from homology"/>
<evidence type="ECO:0000313" key="3">
    <source>
        <dbReference type="EMBL" id="OQX90349.1"/>
    </source>
</evidence>
<dbReference type="PANTHER" id="PTHR42879:SF2">
    <property type="entry name" value="3-OXOACYL-[ACYL-CARRIER-PROTEIN] REDUCTASE FABG"/>
    <property type="match status" value="1"/>
</dbReference>
<dbReference type="FunFam" id="3.40.50.720:FF:000173">
    <property type="entry name" value="3-oxoacyl-[acyl-carrier protein] reductase"/>
    <property type="match status" value="1"/>
</dbReference>
<dbReference type="InterPro" id="IPR002347">
    <property type="entry name" value="SDR_fam"/>
</dbReference>
<dbReference type="InterPro" id="IPR020904">
    <property type="entry name" value="Sc_DH/Rdtase_CS"/>
</dbReference>
<evidence type="ECO:0000256" key="1">
    <source>
        <dbReference type="ARBA" id="ARBA00006484"/>
    </source>
</evidence>
<reference evidence="4" key="1">
    <citation type="submission" date="2017-03" db="EMBL/GenBank/DDBJ databases">
        <title>Novel pathways for hydrocarbon cycling and metabolic interdependencies in hydrothermal sediment communities.</title>
        <authorList>
            <person name="Dombrowski N."/>
            <person name="Seitz K."/>
            <person name="Teske A."/>
            <person name="Baker B."/>
        </authorList>
    </citation>
    <scope>NUCLEOTIDE SEQUENCE [LARGE SCALE GENOMIC DNA]</scope>
</reference>